<reference evidence="1 2" key="1">
    <citation type="submission" date="2024-09" db="EMBL/GenBank/DDBJ databases">
        <authorList>
            <person name="Sun Q."/>
            <person name="Mori K."/>
        </authorList>
    </citation>
    <scope>NUCLEOTIDE SEQUENCE [LARGE SCALE GENOMIC DNA]</scope>
    <source>
        <strain evidence="1 2">JCM 11411</strain>
    </source>
</reference>
<dbReference type="Proteomes" id="UP001589587">
    <property type="component" value="Unassembled WGS sequence"/>
</dbReference>
<evidence type="ECO:0000313" key="1">
    <source>
        <dbReference type="EMBL" id="MFB9783392.1"/>
    </source>
</evidence>
<protein>
    <submittedName>
        <fullName evidence="1">Uncharacterized protein</fullName>
    </submittedName>
</protein>
<organism evidence="1 2">
    <name type="scientific">Rhodococcus baikonurensis</name>
    <dbReference type="NCBI Taxonomy" id="172041"/>
    <lineage>
        <taxon>Bacteria</taxon>
        <taxon>Bacillati</taxon>
        <taxon>Actinomycetota</taxon>
        <taxon>Actinomycetes</taxon>
        <taxon>Mycobacteriales</taxon>
        <taxon>Nocardiaceae</taxon>
        <taxon>Rhodococcus</taxon>
        <taxon>Rhodococcus erythropolis group</taxon>
    </lineage>
</organism>
<comment type="caution">
    <text evidence="1">The sequence shown here is derived from an EMBL/GenBank/DDBJ whole genome shotgun (WGS) entry which is preliminary data.</text>
</comment>
<accession>A0ABV5XP61</accession>
<name>A0ABV5XP61_9NOCA</name>
<dbReference type="RefSeq" id="WP_378376194.1">
    <property type="nucleotide sequence ID" value="NZ_JBHMAS010000068.1"/>
</dbReference>
<gene>
    <name evidence="1" type="ORF">ACFFQ6_27195</name>
</gene>
<keyword evidence="2" id="KW-1185">Reference proteome</keyword>
<dbReference type="EMBL" id="JBHMAS010000068">
    <property type="protein sequence ID" value="MFB9783392.1"/>
    <property type="molecule type" value="Genomic_DNA"/>
</dbReference>
<sequence>MSRKQSITIASLSRVDMGMGSSVIGPTNMDVSVPVIRPSSGHRWAMCSLPTANLGSVGALRQGISHRAGDEHAWSLPPAPIPITGCTR</sequence>
<proteinExistence type="predicted"/>
<evidence type="ECO:0000313" key="2">
    <source>
        <dbReference type="Proteomes" id="UP001589587"/>
    </source>
</evidence>